<dbReference type="RefSeq" id="WP_088963851.1">
    <property type="nucleotide sequence ID" value="NZ_LT607410.1"/>
</dbReference>
<evidence type="ECO:0000313" key="5">
    <source>
        <dbReference type="Proteomes" id="UP000198228"/>
    </source>
</evidence>
<feature type="region of interest" description="Disordered" evidence="1">
    <location>
        <begin position="160"/>
        <end position="190"/>
    </location>
</feature>
<evidence type="ECO:0000256" key="1">
    <source>
        <dbReference type="SAM" id="MobiDB-lite"/>
    </source>
</evidence>
<dbReference type="PROSITE" id="PS51318">
    <property type="entry name" value="TAT"/>
    <property type="match status" value="1"/>
</dbReference>
<keyword evidence="3" id="KW-0732">Signal</keyword>
<accession>A0A1C5AB18</accession>
<feature type="compositionally biased region" description="Low complexity" evidence="1">
    <location>
        <begin position="169"/>
        <end position="189"/>
    </location>
</feature>
<dbReference type="EMBL" id="LT607410">
    <property type="protein sequence ID" value="SCF42316.1"/>
    <property type="molecule type" value="Genomic_DNA"/>
</dbReference>
<evidence type="ECO:0000256" key="3">
    <source>
        <dbReference type="SAM" id="SignalP"/>
    </source>
</evidence>
<feature type="signal peptide" evidence="3">
    <location>
        <begin position="1"/>
        <end position="30"/>
    </location>
</feature>
<keyword evidence="2" id="KW-0472">Membrane</keyword>
<reference evidence="4 5" key="1">
    <citation type="submission" date="2016-06" db="EMBL/GenBank/DDBJ databases">
        <authorList>
            <person name="Kjaerup R.B."/>
            <person name="Dalgaard T.S."/>
            <person name="Juul-Madsen H.R."/>
        </authorList>
    </citation>
    <scope>NUCLEOTIDE SEQUENCE [LARGE SCALE GENOMIC DNA]</scope>
    <source>
        <strain evidence="4 5">DSM 43821</strain>
    </source>
</reference>
<dbReference type="InterPro" id="IPR006311">
    <property type="entry name" value="TAT_signal"/>
</dbReference>
<evidence type="ECO:0000256" key="2">
    <source>
        <dbReference type="SAM" id="Phobius"/>
    </source>
</evidence>
<proteinExistence type="predicted"/>
<gene>
    <name evidence="4" type="ORF">GA0074696_5656</name>
</gene>
<keyword evidence="2" id="KW-1133">Transmembrane helix</keyword>
<sequence>MSVRRQFVRLVTAAALLGGLLVVGAAPAYADSDRVGVHAASSFSAGGSAGGVSMEVRKRTEGCVLLRSSLGLQLTGLNPDQVRVQVNIGGRWFPVPVSGGGGSVATGRTSPVNATLCKGKSITVRYRVAFVAGAPAGRLEVVGEATTAVGRLIGRGADTSRVGGSLAGSPSTRKPTPTPTPSATGTPAAVTDEPTQAVLAAPTTGQAVAAAEESSGGSMIMWFGIALVAIGAGLIALLIRNNRKDRGPADEQAYPAVPLPRSSGPTTYRSGGGVPGATPAPNPQVYGQQPAPARPSGLYGGAGAYPTVPSTPRPSGGVYGAPTSAPPAATPPAPQRPATPPAATPPVPQRPATPPAAPPDGEATTFMPRLPG</sequence>
<name>A0A1C5AB18_9ACTN</name>
<feature type="compositionally biased region" description="Pro residues" evidence="1">
    <location>
        <begin position="324"/>
        <end position="358"/>
    </location>
</feature>
<organism evidence="4 5">
    <name type="scientific">Micromonospora purpureochromogenes</name>
    <dbReference type="NCBI Taxonomy" id="47872"/>
    <lineage>
        <taxon>Bacteria</taxon>
        <taxon>Bacillati</taxon>
        <taxon>Actinomycetota</taxon>
        <taxon>Actinomycetes</taxon>
        <taxon>Micromonosporales</taxon>
        <taxon>Micromonosporaceae</taxon>
        <taxon>Micromonospora</taxon>
    </lineage>
</organism>
<dbReference type="AlphaFoldDB" id="A0A1C5AB18"/>
<keyword evidence="2" id="KW-0812">Transmembrane</keyword>
<protein>
    <recommendedName>
        <fullName evidence="6">LPXTG-motif cell wall anchor domain-containing protein</fullName>
    </recommendedName>
</protein>
<dbReference type="Proteomes" id="UP000198228">
    <property type="component" value="Chromosome I"/>
</dbReference>
<evidence type="ECO:0008006" key="6">
    <source>
        <dbReference type="Google" id="ProtNLM"/>
    </source>
</evidence>
<feature type="region of interest" description="Disordered" evidence="1">
    <location>
        <begin position="246"/>
        <end position="372"/>
    </location>
</feature>
<evidence type="ECO:0000313" key="4">
    <source>
        <dbReference type="EMBL" id="SCF42316.1"/>
    </source>
</evidence>
<feature type="chain" id="PRO_5008711085" description="LPXTG-motif cell wall anchor domain-containing protein" evidence="3">
    <location>
        <begin position="31"/>
        <end position="372"/>
    </location>
</feature>
<feature type="transmembrane region" description="Helical" evidence="2">
    <location>
        <begin position="219"/>
        <end position="239"/>
    </location>
</feature>